<protein>
    <submittedName>
        <fullName evidence="1">BppU domain protein</fullName>
    </submittedName>
</protein>
<accession>A0A8S5TAD2</accession>
<evidence type="ECO:0000313" key="1">
    <source>
        <dbReference type="EMBL" id="DAF59706.1"/>
    </source>
</evidence>
<proteinExistence type="predicted"/>
<organism evidence="1">
    <name type="scientific">Siphoviridae sp. ct0Wl9</name>
    <dbReference type="NCBI Taxonomy" id="2827763"/>
    <lineage>
        <taxon>Viruses</taxon>
        <taxon>Duplodnaviria</taxon>
        <taxon>Heunggongvirae</taxon>
        <taxon>Uroviricota</taxon>
        <taxon>Caudoviricetes</taxon>
    </lineage>
</organism>
<reference evidence="1" key="1">
    <citation type="journal article" date="2021" name="Proc. Natl. Acad. Sci. U.S.A.">
        <title>A Catalog of Tens of Thousands of Viruses from Human Metagenomes Reveals Hidden Associations with Chronic Diseases.</title>
        <authorList>
            <person name="Tisza M.J."/>
            <person name="Buck C.B."/>
        </authorList>
    </citation>
    <scope>NUCLEOTIDE SEQUENCE</scope>
    <source>
        <strain evidence="1">Ct0Wl9</strain>
    </source>
</reference>
<sequence length="168" mass="19742">MEPMQITITGTKVAITGDKIIGFQLNNLVNRFEATTDKDDTWQYTLYVYMIKPEKYNVINLNRQQDTNIIYVDLTADMMPFDGRYEMQFVANQYDTGEVFRTEKFQVWVENSIDPSKEWDPIPSEFYQIEENIQKIYQDTKQLYDEIQEGTVLDVETINGGNAFEKIT</sequence>
<dbReference type="EMBL" id="BK032775">
    <property type="protein sequence ID" value="DAF59706.1"/>
    <property type="molecule type" value="Genomic_DNA"/>
</dbReference>
<name>A0A8S5TAD2_9CAUD</name>